<dbReference type="InterPro" id="IPR018314">
    <property type="entry name" value="RsmB/NOL1/NOP2-like_CS"/>
</dbReference>
<dbReference type="STRING" id="1449351.RISW2_06120"/>
<dbReference type="InterPro" id="IPR029063">
    <property type="entry name" value="SAM-dependent_MTases_sf"/>
</dbReference>
<comment type="similarity">
    <text evidence="1 6">Belongs to the class I-like SAM-binding methyltransferase superfamily. RsmB/NOP family.</text>
</comment>
<keyword evidence="2 6" id="KW-0489">Methyltransferase</keyword>
<dbReference type="CDD" id="cd02440">
    <property type="entry name" value="AdoMet_MTases"/>
    <property type="match status" value="1"/>
</dbReference>
<dbReference type="Proteomes" id="UP000023430">
    <property type="component" value="Unassembled WGS sequence"/>
</dbReference>
<dbReference type="RefSeq" id="WP_084615378.1">
    <property type="nucleotide sequence ID" value="NZ_JAME01000018.1"/>
</dbReference>
<gene>
    <name evidence="9" type="ORF">RISW2_06120</name>
</gene>
<dbReference type="Gene3D" id="3.40.50.150">
    <property type="entry name" value="Vaccinia Virus protein VP39"/>
    <property type="match status" value="1"/>
</dbReference>
<keyword evidence="5 6" id="KW-0694">RNA-binding</keyword>
<dbReference type="GO" id="GO:0006355">
    <property type="term" value="P:regulation of DNA-templated transcription"/>
    <property type="evidence" value="ECO:0007669"/>
    <property type="project" value="InterPro"/>
</dbReference>
<evidence type="ECO:0000256" key="7">
    <source>
        <dbReference type="SAM" id="MobiDB-lite"/>
    </source>
</evidence>
<evidence type="ECO:0000256" key="5">
    <source>
        <dbReference type="ARBA" id="ARBA00022884"/>
    </source>
</evidence>
<comment type="caution">
    <text evidence="6">Lacks conserved residue(s) required for the propagation of feature annotation.</text>
</comment>
<evidence type="ECO:0000313" key="9">
    <source>
        <dbReference type="EMBL" id="ETX28465.1"/>
    </source>
</evidence>
<comment type="caution">
    <text evidence="9">The sequence shown here is derived from an EMBL/GenBank/DDBJ whole genome shotgun (WGS) entry which is preliminary data.</text>
</comment>
<dbReference type="Gene3D" id="1.10.940.10">
    <property type="entry name" value="NusB-like"/>
    <property type="match status" value="1"/>
</dbReference>
<feature type="binding site" evidence="6">
    <location>
        <begin position="266"/>
        <end position="272"/>
    </location>
    <ligand>
        <name>S-adenosyl-L-methionine</name>
        <dbReference type="ChEBI" id="CHEBI:59789"/>
    </ligand>
</feature>
<evidence type="ECO:0000313" key="10">
    <source>
        <dbReference type="Proteomes" id="UP000023430"/>
    </source>
</evidence>
<dbReference type="GO" id="GO:0003723">
    <property type="term" value="F:RNA binding"/>
    <property type="evidence" value="ECO:0007669"/>
    <property type="project" value="UniProtKB-UniRule"/>
</dbReference>
<organism evidence="9 10">
    <name type="scientific">Roseivivax isoporae LMG 25204</name>
    <dbReference type="NCBI Taxonomy" id="1449351"/>
    <lineage>
        <taxon>Bacteria</taxon>
        <taxon>Pseudomonadati</taxon>
        <taxon>Pseudomonadota</taxon>
        <taxon>Alphaproteobacteria</taxon>
        <taxon>Rhodobacterales</taxon>
        <taxon>Roseobacteraceae</taxon>
        <taxon>Roseivivax</taxon>
    </lineage>
</organism>
<keyword evidence="4 6" id="KW-0949">S-adenosyl-L-methionine</keyword>
<dbReference type="SUPFAM" id="SSF48013">
    <property type="entry name" value="NusB-like"/>
    <property type="match status" value="1"/>
</dbReference>
<feature type="binding site" evidence="6">
    <location>
        <position position="328"/>
    </location>
    <ligand>
        <name>S-adenosyl-L-methionine</name>
        <dbReference type="ChEBI" id="CHEBI:59789"/>
    </ligand>
</feature>
<dbReference type="eggNOG" id="COG0144">
    <property type="taxonomic scope" value="Bacteria"/>
</dbReference>
<dbReference type="InterPro" id="IPR006027">
    <property type="entry name" value="NusB_RsmB_TIM44"/>
</dbReference>
<dbReference type="InterPro" id="IPR001678">
    <property type="entry name" value="MeTrfase_RsmB-F_NOP2_dom"/>
</dbReference>
<name>X7F6P1_9RHOB</name>
<keyword evidence="10" id="KW-1185">Reference proteome</keyword>
<dbReference type="InterPro" id="IPR035926">
    <property type="entry name" value="NusB-like_sf"/>
</dbReference>
<dbReference type="Pfam" id="PF01189">
    <property type="entry name" value="Methyltr_RsmB-F"/>
    <property type="match status" value="1"/>
</dbReference>
<reference evidence="9 10" key="1">
    <citation type="submission" date="2014-01" db="EMBL/GenBank/DDBJ databases">
        <title>Roseivivax isoporae LMG 25204 Genome Sequencing.</title>
        <authorList>
            <person name="Lai Q."/>
            <person name="Li G."/>
            <person name="Shao Z."/>
        </authorList>
    </citation>
    <scope>NUCLEOTIDE SEQUENCE [LARGE SCALE GENOMIC DNA]</scope>
    <source>
        <strain evidence="9 10">LMG 25204</strain>
    </source>
</reference>
<evidence type="ECO:0000256" key="2">
    <source>
        <dbReference type="ARBA" id="ARBA00022603"/>
    </source>
</evidence>
<evidence type="ECO:0000256" key="3">
    <source>
        <dbReference type="ARBA" id="ARBA00022679"/>
    </source>
</evidence>
<protein>
    <submittedName>
        <fullName evidence="9">16S rRNA methyltransferase</fullName>
    </submittedName>
</protein>
<feature type="compositionally biased region" description="Basic and acidic residues" evidence="7">
    <location>
        <begin position="1"/>
        <end position="20"/>
    </location>
</feature>
<feature type="active site" description="Nucleophile" evidence="6">
    <location>
        <position position="381"/>
    </location>
</feature>
<dbReference type="PROSITE" id="PS01153">
    <property type="entry name" value="NOL1_NOP2_SUN"/>
    <property type="match status" value="1"/>
</dbReference>
<dbReference type="GO" id="GO:0008173">
    <property type="term" value="F:RNA methyltransferase activity"/>
    <property type="evidence" value="ECO:0007669"/>
    <property type="project" value="InterPro"/>
</dbReference>
<feature type="domain" description="SAM-dependent MTase RsmB/NOP-type" evidence="8">
    <location>
        <begin position="158"/>
        <end position="447"/>
    </location>
</feature>
<proteinExistence type="inferred from homology"/>
<dbReference type="SUPFAM" id="SSF53335">
    <property type="entry name" value="S-adenosyl-L-methionine-dependent methyltransferases"/>
    <property type="match status" value="1"/>
</dbReference>
<dbReference type="PRINTS" id="PR02008">
    <property type="entry name" value="RCMTFAMILY"/>
</dbReference>
<dbReference type="PROSITE" id="PS51686">
    <property type="entry name" value="SAM_MT_RSMB_NOP"/>
    <property type="match status" value="1"/>
</dbReference>
<dbReference type="AlphaFoldDB" id="X7F6P1"/>
<evidence type="ECO:0000259" key="8">
    <source>
        <dbReference type="PROSITE" id="PS51686"/>
    </source>
</evidence>
<feature type="region of interest" description="Disordered" evidence="7">
    <location>
        <begin position="1"/>
        <end position="35"/>
    </location>
</feature>
<keyword evidence="3 6" id="KW-0808">Transferase</keyword>
<dbReference type="GO" id="GO:0001510">
    <property type="term" value="P:RNA methylation"/>
    <property type="evidence" value="ECO:0007669"/>
    <property type="project" value="InterPro"/>
</dbReference>
<evidence type="ECO:0000256" key="4">
    <source>
        <dbReference type="ARBA" id="ARBA00022691"/>
    </source>
</evidence>
<dbReference type="EMBL" id="JAME01000018">
    <property type="protein sequence ID" value="ETX28465.1"/>
    <property type="molecule type" value="Genomic_DNA"/>
</dbReference>
<dbReference type="PATRIC" id="fig|1449351.3.peg.2523"/>
<dbReference type="PANTHER" id="PTHR22807:SF61">
    <property type="entry name" value="NOL1_NOP2_SUN FAMILY PROTEIN _ ANTITERMINATION NUSB DOMAIN-CONTAINING PROTEIN"/>
    <property type="match status" value="1"/>
</dbReference>
<dbReference type="OrthoDB" id="9810297at2"/>
<feature type="compositionally biased region" description="Low complexity" evidence="7">
    <location>
        <begin position="21"/>
        <end position="32"/>
    </location>
</feature>
<dbReference type="PANTHER" id="PTHR22807">
    <property type="entry name" value="NOP2 YEAST -RELATED NOL1/NOP2/FMU SUN DOMAIN-CONTAINING"/>
    <property type="match status" value="1"/>
</dbReference>
<sequence length="448" mass="46449">MRRPRPSDKSPRAATRRDPRAAPAPQARGDGPSPARRAAIDLLGQVLGEGRLLSEALAGPRVAALAPEDRAAAQRLATSVLRELPRADAVLAPFLRKAPPLRVRNALRLATLEIARGGAAHGVVNDAVAIVAASKKTEGFRGLANAVLRQVAEAAPDLDALPVPKLPGWLRAPLVAAWGRADVAAMERAHLAGAPLDLSVKDDAAGWAARLGGTVLPGGSVRLATQGQVSALEGYDEGAWWVQDAAAAWPVRMLGDVGGLDVLDLCAAPGGKTLQLAAGGARVTALDASAGRMARLEENLARTGLAAEIVVADALTYEGGPFDAVLLDAPCSATGTIRRHPDLPHARQGEGISELIALQAQMIDAALARVAPGGRLVFCTCSLIPDEGEVQVEEALARHPGLVVEDVLPEGADPAWRNATGGLRLRPDRWAAAGGMDGFYMACLRVPG</sequence>
<accession>X7F6P1</accession>
<evidence type="ECO:0000256" key="6">
    <source>
        <dbReference type="PROSITE-ProRule" id="PRU01023"/>
    </source>
</evidence>
<dbReference type="InterPro" id="IPR023267">
    <property type="entry name" value="RCMT"/>
</dbReference>
<evidence type="ECO:0000256" key="1">
    <source>
        <dbReference type="ARBA" id="ARBA00007494"/>
    </source>
</evidence>
<dbReference type="Pfam" id="PF01029">
    <property type="entry name" value="NusB"/>
    <property type="match status" value="1"/>
</dbReference>
<feature type="binding site" evidence="6">
    <location>
        <position position="287"/>
    </location>
    <ligand>
        <name>S-adenosyl-L-methionine</name>
        <dbReference type="ChEBI" id="CHEBI:59789"/>
    </ligand>
</feature>
<dbReference type="InterPro" id="IPR049560">
    <property type="entry name" value="MeTrfase_RsmB-F_NOP2_cat"/>
</dbReference>